<organism evidence="1 2">
    <name type="scientific">Undibacterium seohonense</name>
    <dbReference type="NCBI Taxonomy" id="1344950"/>
    <lineage>
        <taxon>Bacteria</taxon>
        <taxon>Pseudomonadati</taxon>
        <taxon>Pseudomonadota</taxon>
        <taxon>Betaproteobacteria</taxon>
        <taxon>Burkholderiales</taxon>
        <taxon>Oxalobacteraceae</taxon>
        <taxon>Undibacterium</taxon>
    </lineage>
</organism>
<accession>A0ABR6X222</accession>
<evidence type="ECO:0000313" key="2">
    <source>
        <dbReference type="Proteomes" id="UP000648257"/>
    </source>
</evidence>
<dbReference type="RefSeq" id="WP_186921676.1">
    <property type="nucleotide sequence ID" value="NZ_JACOFW010000003.1"/>
</dbReference>
<dbReference type="EMBL" id="JACOFW010000003">
    <property type="protein sequence ID" value="MBC3806590.1"/>
    <property type="molecule type" value="Genomic_DNA"/>
</dbReference>
<keyword evidence="2" id="KW-1185">Reference proteome</keyword>
<dbReference type="Proteomes" id="UP000648257">
    <property type="component" value="Unassembled WGS sequence"/>
</dbReference>
<sequence length="56" mass="6206">MGLNLSDTSSYNLKLVFAKGFFEFIDGEDFVVLNERICLNVLAHLPLQGEGWDGDG</sequence>
<comment type="caution">
    <text evidence="1">The sequence shown here is derived from an EMBL/GenBank/DDBJ whole genome shotgun (WGS) entry which is preliminary data.</text>
</comment>
<gene>
    <name evidence="1" type="ORF">H8K52_04425</name>
</gene>
<evidence type="ECO:0000313" key="1">
    <source>
        <dbReference type="EMBL" id="MBC3806590.1"/>
    </source>
</evidence>
<name>A0ABR6X222_9BURK</name>
<proteinExistence type="predicted"/>
<reference evidence="1 2" key="1">
    <citation type="submission" date="2020-08" db="EMBL/GenBank/DDBJ databases">
        <title>Novel species isolated from subtropical streams in China.</title>
        <authorList>
            <person name="Lu H."/>
        </authorList>
    </citation>
    <scope>NUCLEOTIDE SEQUENCE [LARGE SCALE GENOMIC DNA]</scope>
    <source>
        <strain evidence="1 2">KACC 16656</strain>
    </source>
</reference>
<protein>
    <submittedName>
        <fullName evidence="1">Uncharacterized protein</fullName>
    </submittedName>
</protein>